<protein>
    <recommendedName>
        <fullName evidence="1">SAWADEE domain-containing protein</fullName>
    </recommendedName>
</protein>
<sequence>MANENGYTMEYRGYRDGAWYTARVSLEGETLRVWCVDFPDECDHAFEASQFGECEHLNDFESRFRPFSKQLQDSECGLLAKGTMVCACQRFGDDDLRFYDAVVDGVQRREHSLTAEEESCLCNFILFWLQGPNAGNLTVTTIEDICIVQPEGELDPVLVSFLEMAKGKIDLFSSRSVSASRGCSSMEIVPEWNGSLGNTCGIGYFERIEEEKQDAKPSVAKVFSPEVSCDDMKDWVLEGTKNVCMILIANISRELCPSTVTQFLHRHTSVSARVLIFPNLSSEVLTRGAIILDSEKEFQKMCSFLNDPNCIITSSTGRPWVILEKLVGLEKIKSSIGTLGLISTSLPQKGKGETTSNNLKVLHSGTQEFKRASDMRDLFMEFISHQELLHKRLALEERRVCTDEQLTCLD</sequence>
<evidence type="ECO:0000313" key="3">
    <source>
        <dbReference type="Proteomes" id="UP000000226"/>
    </source>
</evidence>
<dbReference type="OrthoDB" id="1866990at2759"/>
<gene>
    <name evidence="2" type="ORF">PHAVU_011G189400g</name>
</gene>
<dbReference type="eggNOG" id="ENOG502RYMA">
    <property type="taxonomic scope" value="Eukaryota"/>
</dbReference>
<dbReference type="STRING" id="3885.V7AN14"/>
<proteinExistence type="predicted"/>
<evidence type="ECO:0000313" key="2">
    <source>
        <dbReference type="EMBL" id="ESW05556.1"/>
    </source>
</evidence>
<keyword evidence="3" id="KW-1185">Reference proteome</keyword>
<dbReference type="PANTHER" id="PTHR36384:SF1">
    <property type="entry name" value="SAWADEE PROTEIN"/>
    <property type="match status" value="1"/>
</dbReference>
<dbReference type="PANTHER" id="PTHR36384">
    <property type="entry name" value="SAWADEE PROTEIN"/>
    <property type="match status" value="1"/>
</dbReference>
<dbReference type="Proteomes" id="UP000000226">
    <property type="component" value="Chromosome 11"/>
</dbReference>
<organism evidence="2 3">
    <name type="scientific">Phaseolus vulgaris</name>
    <name type="common">Kidney bean</name>
    <name type="synonym">French bean</name>
    <dbReference type="NCBI Taxonomy" id="3885"/>
    <lineage>
        <taxon>Eukaryota</taxon>
        <taxon>Viridiplantae</taxon>
        <taxon>Streptophyta</taxon>
        <taxon>Embryophyta</taxon>
        <taxon>Tracheophyta</taxon>
        <taxon>Spermatophyta</taxon>
        <taxon>Magnoliopsida</taxon>
        <taxon>eudicotyledons</taxon>
        <taxon>Gunneridae</taxon>
        <taxon>Pentapetalae</taxon>
        <taxon>rosids</taxon>
        <taxon>fabids</taxon>
        <taxon>Fabales</taxon>
        <taxon>Fabaceae</taxon>
        <taxon>Papilionoideae</taxon>
        <taxon>50 kb inversion clade</taxon>
        <taxon>NPAAA clade</taxon>
        <taxon>indigoferoid/millettioid clade</taxon>
        <taxon>Phaseoleae</taxon>
        <taxon>Phaseolus</taxon>
    </lineage>
</organism>
<dbReference type="AlphaFoldDB" id="V7AN14"/>
<accession>V7AN14</accession>
<dbReference type="GO" id="GO:0003682">
    <property type="term" value="F:chromatin binding"/>
    <property type="evidence" value="ECO:0007669"/>
    <property type="project" value="InterPro"/>
</dbReference>
<dbReference type="InterPro" id="IPR032001">
    <property type="entry name" value="SAWADEE_dom"/>
</dbReference>
<dbReference type="OMA" id="PCPSYMP"/>
<reference evidence="3" key="1">
    <citation type="journal article" date="2014" name="Nat. Genet.">
        <title>A reference genome for common bean and genome-wide analysis of dual domestications.</title>
        <authorList>
            <person name="Schmutz J."/>
            <person name="McClean P.E."/>
            <person name="Mamidi S."/>
            <person name="Wu G.A."/>
            <person name="Cannon S.B."/>
            <person name="Grimwood J."/>
            <person name="Jenkins J."/>
            <person name="Shu S."/>
            <person name="Song Q."/>
            <person name="Chavarro C."/>
            <person name="Torres-Torres M."/>
            <person name="Geffroy V."/>
            <person name="Moghaddam S.M."/>
            <person name="Gao D."/>
            <person name="Abernathy B."/>
            <person name="Barry K."/>
            <person name="Blair M."/>
            <person name="Brick M.A."/>
            <person name="Chovatia M."/>
            <person name="Gepts P."/>
            <person name="Goodstein D.M."/>
            <person name="Gonzales M."/>
            <person name="Hellsten U."/>
            <person name="Hyten D.L."/>
            <person name="Jia G."/>
            <person name="Kelly J.D."/>
            <person name="Kudrna D."/>
            <person name="Lee R."/>
            <person name="Richard M.M."/>
            <person name="Miklas P.N."/>
            <person name="Osorno J.M."/>
            <person name="Rodrigues J."/>
            <person name="Thareau V."/>
            <person name="Urrea C.A."/>
            <person name="Wang M."/>
            <person name="Yu Y."/>
            <person name="Zhang M."/>
            <person name="Wing R.A."/>
            <person name="Cregan P.B."/>
            <person name="Rokhsar D.S."/>
            <person name="Jackson S.A."/>
        </authorList>
    </citation>
    <scope>NUCLEOTIDE SEQUENCE [LARGE SCALE GENOMIC DNA]</scope>
    <source>
        <strain evidence="3">cv. G19833</strain>
    </source>
</reference>
<dbReference type="Gramene" id="ESW05556">
    <property type="protein sequence ID" value="ESW05556"/>
    <property type="gene ID" value="PHAVU_011G189400g"/>
</dbReference>
<dbReference type="Gene3D" id="2.30.30.140">
    <property type="match status" value="1"/>
</dbReference>
<dbReference type="Pfam" id="PF16719">
    <property type="entry name" value="SAWADEE"/>
    <property type="match status" value="1"/>
</dbReference>
<dbReference type="EMBL" id="CM002298">
    <property type="protein sequence ID" value="ESW05556.1"/>
    <property type="molecule type" value="Genomic_DNA"/>
</dbReference>
<name>V7AN14_PHAVU</name>
<evidence type="ECO:0000259" key="1">
    <source>
        <dbReference type="Pfam" id="PF16719"/>
    </source>
</evidence>
<feature type="domain" description="SAWADEE" evidence="1">
    <location>
        <begin position="7"/>
        <end position="146"/>
    </location>
</feature>